<name>A0A7Y3T3G3_9CLOT</name>
<evidence type="ECO:0000313" key="2">
    <source>
        <dbReference type="Proteomes" id="UP000531659"/>
    </source>
</evidence>
<dbReference type="RefSeq" id="WP_171299135.1">
    <property type="nucleotide sequence ID" value="NZ_CP087101.1"/>
</dbReference>
<reference evidence="1 2" key="1">
    <citation type="submission" date="2020-05" db="EMBL/GenBank/DDBJ databases">
        <title>Complete genome of Clostridium estertheticum subspecies estertheticum, isolated from Vacuum packed lamb meat from New Zealand imported to Switzerland.</title>
        <authorList>
            <person name="Wambui J."/>
            <person name="Stevens M.J.A."/>
            <person name="Stephan R."/>
        </authorList>
    </citation>
    <scope>NUCLEOTIDE SEQUENCE [LARGE SCALE GENOMIC DNA]</scope>
    <source>
        <strain evidence="1 2">CEST001</strain>
    </source>
</reference>
<accession>A0A7Y3T3G3</accession>
<comment type="caution">
    <text evidence="1">The sequence shown here is derived from an EMBL/GenBank/DDBJ whole genome shotgun (WGS) entry which is preliminary data.</text>
</comment>
<organism evidence="1 2">
    <name type="scientific">Clostridium estertheticum</name>
    <dbReference type="NCBI Taxonomy" id="238834"/>
    <lineage>
        <taxon>Bacteria</taxon>
        <taxon>Bacillati</taxon>
        <taxon>Bacillota</taxon>
        <taxon>Clostridia</taxon>
        <taxon>Eubacteriales</taxon>
        <taxon>Clostridiaceae</taxon>
        <taxon>Clostridium</taxon>
    </lineage>
</organism>
<sequence length="191" mass="21862">MKSNSAWHKANFSKDTLLIDIVSSATLSNIDIADGKTIPLVILNTEAYDSIRKSINMHKGIITGHVDTIWGKSRNEKYFSLNIDIIDPSPISFTILFDLSKQAGLIDLIIYSQLLYIQPGIPGDRFKSTMNENRLLLEVPSTHFKEEWMKVFNKYNKKLFIKMGYSKTAANQATNDLNKEWDKVREMRMKG</sequence>
<gene>
    <name evidence="1" type="ORF">HLQ16_22110</name>
</gene>
<protein>
    <submittedName>
        <fullName evidence="1">Uncharacterized protein</fullName>
    </submittedName>
</protein>
<dbReference type="AlphaFoldDB" id="A0A7Y3T3G3"/>
<evidence type="ECO:0000313" key="1">
    <source>
        <dbReference type="EMBL" id="NNU78589.1"/>
    </source>
</evidence>
<dbReference type="Proteomes" id="UP000531659">
    <property type="component" value="Unassembled WGS sequence"/>
</dbReference>
<proteinExistence type="predicted"/>
<dbReference type="EMBL" id="JABEYB010000027">
    <property type="protein sequence ID" value="NNU78589.1"/>
    <property type="molecule type" value="Genomic_DNA"/>
</dbReference>